<dbReference type="Proteomes" id="UP000789901">
    <property type="component" value="Unassembled WGS sequence"/>
</dbReference>
<evidence type="ECO:0000313" key="2">
    <source>
        <dbReference type="Proteomes" id="UP000789901"/>
    </source>
</evidence>
<gene>
    <name evidence="1" type="ORF">GMARGA_LOCUS27965</name>
</gene>
<accession>A0ABN7WAR8</accession>
<proteinExistence type="predicted"/>
<sequence length="138" mass="16051">MQGLYNKNQEKILNSLKEYSIFILERDRKATTFLGIAFSKMVTIIRKILETLEWFNFKALQSNIGIIEEQEKDIVQILINEKVLDLNLNKLIKQIEKFIEEIGSISSQKAQTKENLARKFILIVTKTTSLDYGMEHIA</sequence>
<organism evidence="1 2">
    <name type="scientific">Gigaspora margarita</name>
    <dbReference type="NCBI Taxonomy" id="4874"/>
    <lineage>
        <taxon>Eukaryota</taxon>
        <taxon>Fungi</taxon>
        <taxon>Fungi incertae sedis</taxon>
        <taxon>Mucoromycota</taxon>
        <taxon>Glomeromycotina</taxon>
        <taxon>Glomeromycetes</taxon>
        <taxon>Diversisporales</taxon>
        <taxon>Gigasporaceae</taxon>
        <taxon>Gigaspora</taxon>
    </lineage>
</organism>
<evidence type="ECO:0000313" key="1">
    <source>
        <dbReference type="EMBL" id="CAG8821980.1"/>
    </source>
</evidence>
<comment type="caution">
    <text evidence="1">The sequence shown here is derived from an EMBL/GenBank/DDBJ whole genome shotgun (WGS) entry which is preliminary data.</text>
</comment>
<keyword evidence="2" id="KW-1185">Reference proteome</keyword>
<name>A0ABN7WAR8_GIGMA</name>
<reference evidence="1 2" key="1">
    <citation type="submission" date="2021-06" db="EMBL/GenBank/DDBJ databases">
        <authorList>
            <person name="Kallberg Y."/>
            <person name="Tangrot J."/>
            <person name="Rosling A."/>
        </authorList>
    </citation>
    <scope>NUCLEOTIDE SEQUENCE [LARGE SCALE GENOMIC DNA]</scope>
    <source>
        <strain evidence="1 2">120-4 pot B 10/14</strain>
    </source>
</reference>
<protein>
    <submittedName>
        <fullName evidence="1">8419_t:CDS:1</fullName>
    </submittedName>
</protein>
<dbReference type="EMBL" id="CAJVQB010035018">
    <property type="protein sequence ID" value="CAG8821980.1"/>
    <property type="molecule type" value="Genomic_DNA"/>
</dbReference>